<gene>
    <name evidence="2" type="ordered locus">Tcur_3909</name>
</gene>
<reference evidence="2 3" key="1">
    <citation type="journal article" date="2011" name="Stand. Genomic Sci.">
        <title>Complete genome sequence of Thermomonospora curvata type strain (B9).</title>
        <authorList>
            <person name="Chertkov O."/>
            <person name="Sikorski J."/>
            <person name="Nolan M."/>
            <person name="Lapidus A."/>
            <person name="Lucas S."/>
            <person name="Del Rio T.G."/>
            <person name="Tice H."/>
            <person name="Cheng J.F."/>
            <person name="Goodwin L."/>
            <person name="Pitluck S."/>
            <person name="Liolios K."/>
            <person name="Ivanova N."/>
            <person name="Mavromatis K."/>
            <person name="Mikhailova N."/>
            <person name="Ovchinnikova G."/>
            <person name="Pati A."/>
            <person name="Chen A."/>
            <person name="Palaniappan K."/>
            <person name="Djao O.D."/>
            <person name="Land M."/>
            <person name="Hauser L."/>
            <person name="Chang Y.J."/>
            <person name="Jeffries C.D."/>
            <person name="Brettin T."/>
            <person name="Han C."/>
            <person name="Detter J.C."/>
            <person name="Rohde M."/>
            <person name="Goker M."/>
            <person name="Woyke T."/>
            <person name="Bristow J."/>
            <person name="Eisen J.A."/>
            <person name="Markowitz V."/>
            <person name="Hugenholtz P."/>
            <person name="Klenk H.P."/>
            <person name="Kyrpides N.C."/>
        </authorList>
    </citation>
    <scope>NUCLEOTIDE SEQUENCE [LARGE SCALE GENOMIC DNA]</scope>
    <source>
        <strain evidence="3">ATCC 19995 / DSM 43183 / JCM 3096 / KCTC 9072 / NBRC 15933 / NCIMB 10081 / Henssen B9</strain>
    </source>
</reference>
<accession>D1AE12</accession>
<feature type="region of interest" description="Disordered" evidence="1">
    <location>
        <begin position="19"/>
        <end position="38"/>
    </location>
</feature>
<evidence type="ECO:0000313" key="3">
    <source>
        <dbReference type="Proteomes" id="UP000001918"/>
    </source>
</evidence>
<dbReference type="HOGENOM" id="CLU_3334143_0_0_11"/>
<organism evidence="2 3">
    <name type="scientific">Thermomonospora curvata (strain ATCC 19995 / DSM 43183 / JCM 3096 / KCTC 9072 / NBRC 15933 / NCIMB 10081 / Henssen B9)</name>
    <dbReference type="NCBI Taxonomy" id="471852"/>
    <lineage>
        <taxon>Bacteria</taxon>
        <taxon>Bacillati</taxon>
        <taxon>Actinomycetota</taxon>
        <taxon>Actinomycetes</taxon>
        <taxon>Streptosporangiales</taxon>
        <taxon>Thermomonosporaceae</taxon>
        <taxon>Thermomonospora</taxon>
    </lineage>
</organism>
<dbReference type="Proteomes" id="UP000001918">
    <property type="component" value="Chromosome"/>
</dbReference>
<dbReference type="EMBL" id="CP001738">
    <property type="protein sequence ID" value="ACY99438.1"/>
    <property type="molecule type" value="Genomic_DNA"/>
</dbReference>
<dbReference type="KEGG" id="tcu:Tcur_3909"/>
<dbReference type="AlphaFoldDB" id="D1AE12"/>
<feature type="compositionally biased region" description="Basic residues" evidence="1">
    <location>
        <begin position="29"/>
        <end position="38"/>
    </location>
</feature>
<evidence type="ECO:0000256" key="1">
    <source>
        <dbReference type="SAM" id="MobiDB-lite"/>
    </source>
</evidence>
<name>D1AE12_THECD</name>
<proteinExistence type="predicted"/>
<keyword evidence="3" id="KW-1185">Reference proteome</keyword>
<evidence type="ECO:0000313" key="2">
    <source>
        <dbReference type="EMBL" id="ACY99438.1"/>
    </source>
</evidence>
<sequence length="38" mass="4364">MHHPDMSKAVMDDRVRRMRKEAEAAAKAKAAKAKDRKK</sequence>
<protein>
    <submittedName>
        <fullName evidence="2">Uncharacterized protein</fullName>
    </submittedName>
</protein>